<evidence type="ECO:0000256" key="4">
    <source>
        <dbReference type="SAM" id="MobiDB-lite"/>
    </source>
</evidence>
<dbReference type="PANTHER" id="PTHR14107:SF16">
    <property type="entry name" value="AT02583P"/>
    <property type="match status" value="1"/>
</dbReference>
<evidence type="ECO:0000313" key="5">
    <source>
        <dbReference type="EMBL" id="OQR70056.1"/>
    </source>
</evidence>
<dbReference type="SMART" id="SM00320">
    <property type="entry name" value="WD40"/>
    <property type="match status" value="3"/>
</dbReference>
<evidence type="ECO:0000313" key="6">
    <source>
        <dbReference type="Proteomes" id="UP000192247"/>
    </source>
</evidence>
<feature type="region of interest" description="Disordered" evidence="4">
    <location>
        <begin position="416"/>
        <end position="490"/>
    </location>
</feature>
<dbReference type="Proteomes" id="UP000192247">
    <property type="component" value="Unassembled WGS sequence"/>
</dbReference>
<feature type="repeat" description="WD" evidence="3">
    <location>
        <begin position="310"/>
        <end position="351"/>
    </location>
</feature>
<feature type="compositionally biased region" description="Polar residues" evidence="4">
    <location>
        <begin position="91"/>
        <end position="101"/>
    </location>
</feature>
<sequence length="605" mass="63658">MLVAPISLSPSPSPSASTARTVTPAPAPDSIGTASGGPTLAEANGSLGGSHHGANDEVSATHTTVMGNAVLTTTATVTTGANSVSSASTSERQTASTPTSSEDAEPPLANTPSAGSPPVSGESPPSPSEQRGSAQIQGLQLLVGFSGGQIQIIDPVTKDHLKSKLFNDERLIEKTKVTCLAWVPYSTQLFVVSHTSGQLYLYKSDLPPSPQAPHYQLFKAGPGFTVYTCRSKQTRNPLFRWVIGEGSINEFVFSPGEGKYLATVSRALHHSIDSFSTAFRCSSSGGRSSVSQDGVMRCFDYSRMELVGSFRSYFGGLICVAWSPDGKYVLAGGEDDLVTLWSVAEKRVVARGQGHNSWVNCVQFDPFLCGDGGYRFGSVGQDTQLCLWDVSEADLLKQPKKPKKHSSCPNGTFVSGCQQTGSQHHHHQSNNKFDNGSHNNNSTTASPASQQQLSNNHNSSSGGGKEAKETKDSNHSHHKDKEHCNGGSGGNPSSFALGSAQCPRLGQVPMLEPLVCKRVAPERLTALHFREDCLLTACQEGFVCTWARPGVRSLSDGLCERADFGMAVSAAYIDGDAPSTATIGGGPTMMVSGGPDGACGGQDRA</sequence>
<dbReference type="SUPFAM" id="SSF50978">
    <property type="entry name" value="WD40 repeat-like"/>
    <property type="match status" value="1"/>
</dbReference>
<dbReference type="InterPro" id="IPR015943">
    <property type="entry name" value="WD40/YVTN_repeat-like_dom_sf"/>
</dbReference>
<proteinExistence type="predicted"/>
<dbReference type="STRING" id="418985.A0A1V9X9H9"/>
<feature type="non-terminal residue" evidence="5">
    <location>
        <position position="605"/>
    </location>
</feature>
<dbReference type="PROSITE" id="PS50294">
    <property type="entry name" value="WD_REPEATS_REGION"/>
    <property type="match status" value="1"/>
</dbReference>
<dbReference type="EMBL" id="MNPL01018657">
    <property type="protein sequence ID" value="OQR70056.1"/>
    <property type="molecule type" value="Genomic_DNA"/>
</dbReference>
<feature type="compositionally biased region" description="Polar residues" evidence="4">
    <location>
        <begin position="432"/>
        <end position="448"/>
    </location>
</feature>
<evidence type="ECO:0000256" key="1">
    <source>
        <dbReference type="ARBA" id="ARBA00022574"/>
    </source>
</evidence>
<dbReference type="AlphaFoldDB" id="A0A1V9X9H9"/>
<reference evidence="5 6" key="1">
    <citation type="journal article" date="2017" name="Gigascience">
        <title>Draft genome of the honey bee ectoparasitic mite, Tropilaelaps mercedesae, is shaped by the parasitic life history.</title>
        <authorList>
            <person name="Dong X."/>
            <person name="Armstrong S.D."/>
            <person name="Xia D."/>
            <person name="Makepeace B.L."/>
            <person name="Darby A.C."/>
            <person name="Kadowaki T."/>
        </authorList>
    </citation>
    <scope>NUCLEOTIDE SEQUENCE [LARGE SCALE GENOMIC DNA]</scope>
    <source>
        <strain evidence="5">Wuxi-XJTLU</strain>
    </source>
</reference>
<accession>A0A1V9X9H9</accession>
<feature type="region of interest" description="Disordered" evidence="4">
    <location>
        <begin position="1"/>
        <end position="56"/>
    </location>
</feature>
<organism evidence="5 6">
    <name type="scientific">Tropilaelaps mercedesae</name>
    <dbReference type="NCBI Taxonomy" id="418985"/>
    <lineage>
        <taxon>Eukaryota</taxon>
        <taxon>Metazoa</taxon>
        <taxon>Ecdysozoa</taxon>
        <taxon>Arthropoda</taxon>
        <taxon>Chelicerata</taxon>
        <taxon>Arachnida</taxon>
        <taxon>Acari</taxon>
        <taxon>Parasitiformes</taxon>
        <taxon>Mesostigmata</taxon>
        <taxon>Gamasina</taxon>
        <taxon>Dermanyssoidea</taxon>
        <taxon>Laelapidae</taxon>
        <taxon>Tropilaelaps</taxon>
    </lineage>
</organism>
<feature type="compositionally biased region" description="Low complexity" evidence="4">
    <location>
        <begin position="1"/>
        <end position="24"/>
    </location>
</feature>
<dbReference type="InterPro" id="IPR051362">
    <property type="entry name" value="WD_repeat_creC_regulators"/>
</dbReference>
<feature type="compositionally biased region" description="Low complexity" evidence="4">
    <location>
        <begin position="449"/>
        <end position="460"/>
    </location>
</feature>
<keyword evidence="6" id="KW-1185">Reference proteome</keyword>
<dbReference type="OrthoDB" id="3367at2759"/>
<feature type="compositionally biased region" description="Low complexity" evidence="4">
    <location>
        <begin position="112"/>
        <end position="123"/>
    </location>
</feature>
<evidence type="ECO:0000256" key="2">
    <source>
        <dbReference type="ARBA" id="ARBA00022737"/>
    </source>
</evidence>
<protein>
    <submittedName>
        <fullName evidence="5">WD repeat-containing protein 20-like</fullName>
    </submittedName>
</protein>
<name>A0A1V9X9H9_9ACAR</name>
<feature type="compositionally biased region" description="Basic and acidic residues" evidence="4">
    <location>
        <begin position="465"/>
        <end position="484"/>
    </location>
</feature>
<dbReference type="Gene3D" id="2.130.10.10">
    <property type="entry name" value="YVTN repeat-like/Quinoprotein amine dehydrogenase"/>
    <property type="match status" value="2"/>
</dbReference>
<comment type="caution">
    <text evidence="5">The sequence shown here is derived from an EMBL/GenBank/DDBJ whole genome shotgun (WGS) entry which is preliminary data.</text>
</comment>
<dbReference type="Pfam" id="PF00400">
    <property type="entry name" value="WD40"/>
    <property type="match status" value="1"/>
</dbReference>
<gene>
    <name evidence="5" type="ORF">BIW11_04228</name>
</gene>
<dbReference type="InterPro" id="IPR001680">
    <property type="entry name" value="WD40_rpt"/>
</dbReference>
<keyword evidence="1 3" id="KW-0853">WD repeat</keyword>
<feature type="region of interest" description="Disordered" evidence="4">
    <location>
        <begin position="80"/>
        <end position="135"/>
    </location>
</feature>
<dbReference type="PANTHER" id="PTHR14107">
    <property type="entry name" value="WD REPEAT PROTEIN"/>
    <property type="match status" value="1"/>
</dbReference>
<dbReference type="InterPro" id="IPR036322">
    <property type="entry name" value="WD40_repeat_dom_sf"/>
</dbReference>
<dbReference type="PROSITE" id="PS50082">
    <property type="entry name" value="WD_REPEATS_2"/>
    <property type="match status" value="1"/>
</dbReference>
<dbReference type="InParanoid" id="A0A1V9X9H9"/>
<evidence type="ECO:0000256" key="3">
    <source>
        <dbReference type="PROSITE-ProRule" id="PRU00221"/>
    </source>
</evidence>
<keyword evidence="2" id="KW-0677">Repeat</keyword>
<feature type="compositionally biased region" description="Low complexity" evidence="4">
    <location>
        <begin position="80"/>
        <end position="90"/>
    </location>
</feature>
<dbReference type="FunCoup" id="A0A1V9X9H9">
    <property type="interactions" value="164"/>
</dbReference>